<dbReference type="RefSeq" id="WP_093941305.1">
    <property type="nucleotide sequence ID" value="NZ_CP022521.1"/>
</dbReference>
<protein>
    <submittedName>
        <fullName evidence="1">Uncharacterized protein</fullName>
    </submittedName>
</protein>
<sequence>MLAWFVRSVAQGDTHLASATWNGLARVRPVCDPDRPFYPANAFGVEILDCYYDDQRCSHCLAVAFSPSPARRPLAVVR</sequence>
<evidence type="ECO:0000313" key="2">
    <source>
        <dbReference type="Proteomes" id="UP000204221"/>
    </source>
</evidence>
<dbReference type="Proteomes" id="UP000204221">
    <property type="component" value="Chromosome"/>
</dbReference>
<dbReference type="OrthoDB" id="9849776at2"/>
<proteinExistence type="predicted"/>
<name>A0A221W2E4_9PSEU</name>
<evidence type="ECO:0000313" key="1">
    <source>
        <dbReference type="EMBL" id="ASO19873.1"/>
    </source>
</evidence>
<organism evidence="1 2">
    <name type="scientific">Actinoalloteichus hoggarensis</name>
    <dbReference type="NCBI Taxonomy" id="1470176"/>
    <lineage>
        <taxon>Bacteria</taxon>
        <taxon>Bacillati</taxon>
        <taxon>Actinomycetota</taxon>
        <taxon>Actinomycetes</taxon>
        <taxon>Pseudonocardiales</taxon>
        <taxon>Pseudonocardiaceae</taxon>
        <taxon>Actinoalloteichus</taxon>
    </lineage>
</organism>
<dbReference type="KEGG" id="ahg:AHOG_11150"/>
<accession>A0A221W2E4</accession>
<dbReference type="AlphaFoldDB" id="A0A221W2E4"/>
<keyword evidence="2" id="KW-1185">Reference proteome</keyword>
<gene>
    <name evidence="1" type="ORF">AHOG_11150</name>
</gene>
<reference evidence="1 2" key="1">
    <citation type="submission" date="2017-07" db="EMBL/GenBank/DDBJ databases">
        <title>Complete genome sequence of Actinoalloteichus hoggarensis DSM 45943, type strain of Actinoalloteichus hoggarensis.</title>
        <authorList>
            <person name="Ruckert C."/>
            <person name="Nouioui I."/>
            <person name="Willmese J."/>
            <person name="van Wezel G."/>
            <person name="Klenk H.-P."/>
            <person name="Kalinowski J."/>
            <person name="Zotchev S.B."/>
        </authorList>
    </citation>
    <scope>NUCLEOTIDE SEQUENCE [LARGE SCALE GENOMIC DNA]</scope>
    <source>
        <strain evidence="1 2">DSM 45943</strain>
    </source>
</reference>
<dbReference type="EMBL" id="CP022521">
    <property type="protein sequence ID" value="ASO19873.1"/>
    <property type="molecule type" value="Genomic_DNA"/>
</dbReference>